<keyword evidence="2" id="KW-1185">Reference proteome</keyword>
<evidence type="ECO:0000313" key="2">
    <source>
        <dbReference type="Proteomes" id="UP001295684"/>
    </source>
</evidence>
<accession>A0AAD1X8H7</accession>
<dbReference type="EMBL" id="CAMPGE010002838">
    <property type="protein sequence ID" value="CAI2361651.1"/>
    <property type="molecule type" value="Genomic_DNA"/>
</dbReference>
<dbReference type="Proteomes" id="UP001295684">
    <property type="component" value="Unassembled WGS sequence"/>
</dbReference>
<proteinExistence type="predicted"/>
<dbReference type="AlphaFoldDB" id="A0AAD1X8H7"/>
<protein>
    <submittedName>
        <fullName evidence="1">Uncharacterized protein</fullName>
    </submittedName>
</protein>
<name>A0AAD1X8H7_EUPCR</name>
<sequence>MLIKAFIHRSKLESRSPLMRVEKRVHLKIIEISFPKAEPKISPTKIKNLSLTLIPKSAASKVQG</sequence>
<evidence type="ECO:0000313" key="1">
    <source>
        <dbReference type="EMBL" id="CAI2361651.1"/>
    </source>
</evidence>
<comment type="caution">
    <text evidence="1">The sequence shown here is derived from an EMBL/GenBank/DDBJ whole genome shotgun (WGS) entry which is preliminary data.</text>
</comment>
<organism evidence="1 2">
    <name type="scientific">Euplotes crassus</name>
    <dbReference type="NCBI Taxonomy" id="5936"/>
    <lineage>
        <taxon>Eukaryota</taxon>
        <taxon>Sar</taxon>
        <taxon>Alveolata</taxon>
        <taxon>Ciliophora</taxon>
        <taxon>Intramacronucleata</taxon>
        <taxon>Spirotrichea</taxon>
        <taxon>Hypotrichia</taxon>
        <taxon>Euplotida</taxon>
        <taxon>Euplotidae</taxon>
        <taxon>Moneuplotes</taxon>
    </lineage>
</organism>
<reference evidence="1" key="1">
    <citation type="submission" date="2023-07" db="EMBL/GenBank/DDBJ databases">
        <authorList>
            <consortium name="AG Swart"/>
            <person name="Singh M."/>
            <person name="Singh A."/>
            <person name="Seah K."/>
            <person name="Emmerich C."/>
        </authorList>
    </citation>
    <scope>NUCLEOTIDE SEQUENCE</scope>
    <source>
        <strain evidence="1">DP1</strain>
    </source>
</reference>
<gene>
    <name evidence="1" type="ORF">ECRASSUSDP1_LOCUS2963</name>
</gene>